<evidence type="ECO:0000256" key="5">
    <source>
        <dbReference type="ARBA" id="ARBA00022825"/>
    </source>
</evidence>
<dbReference type="Pfam" id="PF00082">
    <property type="entry name" value="Peptidase_S8"/>
    <property type="match status" value="1"/>
</dbReference>
<evidence type="ECO:0000256" key="2">
    <source>
        <dbReference type="ARBA" id="ARBA00022670"/>
    </source>
</evidence>
<keyword evidence="4 7" id="KW-0378">Hydrolase</keyword>
<keyword evidence="2 7" id="KW-0645">Protease</keyword>
<dbReference type="PROSITE" id="PS00137">
    <property type="entry name" value="SUBTILASE_HIS"/>
    <property type="match status" value="1"/>
</dbReference>
<dbReference type="PRINTS" id="PR00723">
    <property type="entry name" value="SUBTILISIN"/>
</dbReference>
<evidence type="ECO:0000256" key="9">
    <source>
        <dbReference type="SAM" id="SignalP"/>
    </source>
</evidence>
<protein>
    <submittedName>
        <fullName evidence="12">Uncharacterized protein</fullName>
    </submittedName>
</protein>
<evidence type="ECO:0000256" key="6">
    <source>
        <dbReference type="PIRSR" id="PIRSR615500-1"/>
    </source>
</evidence>
<evidence type="ECO:0000256" key="7">
    <source>
        <dbReference type="PROSITE-ProRule" id="PRU01240"/>
    </source>
</evidence>
<dbReference type="EMBL" id="JADGJD010000466">
    <property type="protein sequence ID" value="KAJ3050834.1"/>
    <property type="molecule type" value="Genomic_DNA"/>
</dbReference>
<organism evidence="12 13">
    <name type="scientific">Rhizophlyctis rosea</name>
    <dbReference type="NCBI Taxonomy" id="64517"/>
    <lineage>
        <taxon>Eukaryota</taxon>
        <taxon>Fungi</taxon>
        <taxon>Fungi incertae sedis</taxon>
        <taxon>Chytridiomycota</taxon>
        <taxon>Chytridiomycota incertae sedis</taxon>
        <taxon>Chytridiomycetes</taxon>
        <taxon>Rhizophlyctidales</taxon>
        <taxon>Rhizophlyctidaceae</taxon>
        <taxon>Rhizophlyctis</taxon>
    </lineage>
</organism>
<keyword evidence="3 9" id="KW-0732">Signal</keyword>
<sequence length="978" mass="105037">MRFLSILVAALAVGAQARQFAKPEGPTSGDGEVIPNRFMVRLQLGTAKTDTEIKDYIINNLSAPEEKDPENLSSFDDIPLRRPSAAGKSTTYHKIPSRDVKFIHVINTPLFQGASIEVSSYTPRQIRAAIKRIPKSIGTPKPIRGFKPIIDFDEKERKTKGRVPPDFSAQSWHIKTGVDQLHKKGIYGKGIKIGVFDTGVDYMHPALGGGVGPGYKVEIARDYTPPWAFGQGLDCQGHGTHVAGTIAGNATGITDPKYKPDYEWWGVAPQATLGSYKTICYTSEDSLAAAIYDAQKDGMNIISGSFGFISPTIGGLVFEAFEAVEKAGVVVVIAAHNWGKAGVFTITNPGTSLKVLTVGSLDSGKGWLWRLVGPKGEKVAYLPVRAVEKQWSNESVGLVLAAPAPPSSRPDSGCAFLPTNATNKVVVFDAQKWPTCYDLCSGVPSVGGVGCVLIGSHQVNDYIPNEMAGVVDPGLPLATLVRSEGDKLIAAVKKQPNGLWNFTEERIVVDLPNGGRPSHFTSLGLTPDLDIKPDIAAFGGGIYSTIPSEGLTGTQPAYAYYSGTSMATPYVSGVVALYLQLHGKTSTPSAVRAAFRNTATPVSASVDAKKRNGQLAPVIQQGTGLINAPAAILSETVFEPSLFSLNDTVRLGNGEKTLKVVNNGKGRVTYRLRHVPALMVMGVSVNGSDHYDVLDQERFSDTYANVKFTPDTVTILPGRSATIKLKFTPPRGKGWPIYSGYVKITTSKKKEIYHVPYAGIVGDHSTRPIFSHYPAYDSALRISTGINKLFGTPLLSASLATGTRRLKVDLVPVGTDTPIGTVIANPLSFNNIIVDDMGIFTDVSRNQRGVLNGTETVTTTHTLMWSSGYVISPPLTIAETLSSNYTAILTERNVVVPPKGRYVVRFRACRPFGNVWEEGKYDVWDTQAFEYGDYFSGNEIFPEGPQETTTAAEGEEETGSATAGVDSLPIPTGGLLIE</sequence>
<dbReference type="PANTHER" id="PTHR43806">
    <property type="entry name" value="PEPTIDASE S8"/>
    <property type="match status" value="1"/>
</dbReference>
<dbReference type="PROSITE" id="PS00138">
    <property type="entry name" value="SUBTILASE_SER"/>
    <property type="match status" value="1"/>
</dbReference>
<feature type="region of interest" description="Disordered" evidence="8">
    <location>
        <begin position="940"/>
        <end position="978"/>
    </location>
</feature>
<evidence type="ECO:0000256" key="8">
    <source>
        <dbReference type="SAM" id="MobiDB-lite"/>
    </source>
</evidence>
<feature type="signal peptide" evidence="9">
    <location>
        <begin position="1"/>
        <end position="17"/>
    </location>
</feature>
<feature type="domain" description="C5a peptidase/Subtilisin-like protease SBT2-like Fn3-like" evidence="11">
    <location>
        <begin position="655"/>
        <end position="757"/>
    </location>
</feature>
<evidence type="ECO:0000313" key="13">
    <source>
        <dbReference type="Proteomes" id="UP001212841"/>
    </source>
</evidence>
<evidence type="ECO:0000259" key="10">
    <source>
        <dbReference type="Pfam" id="PF00082"/>
    </source>
</evidence>
<feature type="active site" description="Charge relay system" evidence="6 7">
    <location>
        <position position="238"/>
    </location>
</feature>
<dbReference type="GO" id="GO:0005615">
    <property type="term" value="C:extracellular space"/>
    <property type="evidence" value="ECO:0007669"/>
    <property type="project" value="TreeGrafter"/>
</dbReference>
<feature type="domain" description="Peptidase S8/S53" evidence="10">
    <location>
        <begin position="188"/>
        <end position="607"/>
    </location>
</feature>
<evidence type="ECO:0000259" key="11">
    <source>
        <dbReference type="Pfam" id="PF06280"/>
    </source>
</evidence>
<dbReference type="InterPro" id="IPR022398">
    <property type="entry name" value="Peptidase_S8_His-AS"/>
</dbReference>
<evidence type="ECO:0000313" key="12">
    <source>
        <dbReference type="EMBL" id="KAJ3050834.1"/>
    </source>
</evidence>
<dbReference type="PROSITE" id="PS51892">
    <property type="entry name" value="SUBTILASE"/>
    <property type="match status" value="1"/>
</dbReference>
<evidence type="ECO:0000256" key="4">
    <source>
        <dbReference type="ARBA" id="ARBA00022801"/>
    </source>
</evidence>
<dbReference type="GO" id="GO:0016020">
    <property type="term" value="C:membrane"/>
    <property type="evidence" value="ECO:0007669"/>
    <property type="project" value="InterPro"/>
</dbReference>
<dbReference type="Pfam" id="PF06280">
    <property type="entry name" value="fn3_5"/>
    <property type="match status" value="1"/>
</dbReference>
<dbReference type="Proteomes" id="UP001212841">
    <property type="component" value="Unassembled WGS sequence"/>
</dbReference>
<comment type="caution">
    <text evidence="12">The sequence shown here is derived from an EMBL/GenBank/DDBJ whole genome shotgun (WGS) entry which is preliminary data.</text>
</comment>
<dbReference type="InterPro" id="IPR000209">
    <property type="entry name" value="Peptidase_S8/S53_dom"/>
</dbReference>
<evidence type="ECO:0000256" key="1">
    <source>
        <dbReference type="ARBA" id="ARBA00011073"/>
    </source>
</evidence>
<proteinExistence type="inferred from homology"/>
<dbReference type="InterPro" id="IPR015500">
    <property type="entry name" value="Peptidase_S8_subtilisin-rel"/>
</dbReference>
<comment type="similarity">
    <text evidence="1 7">Belongs to the peptidase S8 family.</text>
</comment>
<dbReference type="PANTHER" id="PTHR43806:SF66">
    <property type="entry name" value="SERIN ENDOPEPTIDASE"/>
    <property type="match status" value="1"/>
</dbReference>
<dbReference type="InterPro" id="IPR023828">
    <property type="entry name" value="Peptidase_S8_Ser-AS"/>
</dbReference>
<keyword evidence="13" id="KW-1185">Reference proteome</keyword>
<evidence type="ECO:0000256" key="3">
    <source>
        <dbReference type="ARBA" id="ARBA00022729"/>
    </source>
</evidence>
<gene>
    <name evidence="12" type="ORF">HK097_008174</name>
</gene>
<dbReference type="GO" id="GO:0004252">
    <property type="term" value="F:serine-type endopeptidase activity"/>
    <property type="evidence" value="ECO:0007669"/>
    <property type="project" value="UniProtKB-UniRule"/>
</dbReference>
<dbReference type="GO" id="GO:0006508">
    <property type="term" value="P:proteolysis"/>
    <property type="evidence" value="ECO:0007669"/>
    <property type="project" value="UniProtKB-KW"/>
</dbReference>
<feature type="active site" description="Charge relay system" evidence="6 7">
    <location>
        <position position="565"/>
    </location>
</feature>
<feature type="chain" id="PRO_5042200810" evidence="9">
    <location>
        <begin position="18"/>
        <end position="978"/>
    </location>
</feature>
<feature type="active site" description="Charge relay system" evidence="6 7">
    <location>
        <position position="197"/>
    </location>
</feature>
<dbReference type="InterPro" id="IPR036852">
    <property type="entry name" value="Peptidase_S8/S53_dom_sf"/>
</dbReference>
<dbReference type="Gene3D" id="3.40.50.200">
    <property type="entry name" value="Peptidase S8/S53 domain"/>
    <property type="match status" value="2"/>
</dbReference>
<dbReference type="AlphaFoldDB" id="A0AAD5SCP4"/>
<reference evidence="12" key="1">
    <citation type="submission" date="2020-05" db="EMBL/GenBank/DDBJ databases">
        <title>Phylogenomic resolution of chytrid fungi.</title>
        <authorList>
            <person name="Stajich J.E."/>
            <person name="Amses K."/>
            <person name="Simmons R."/>
            <person name="Seto K."/>
            <person name="Myers J."/>
            <person name="Bonds A."/>
            <person name="Quandt C.A."/>
            <person name="Barry K."/>
            <person name="Liu P."/>
            <person name="Grigoriev I."/>
            <person name="Longcore J.E."/>
            <person name="James T.Y."/>
        </authorList>
    </citation>
    <scope>NUCLEOTIDE SEQUENCE</scope>
    <source>
        <strain evidence="12">JEL0318</strain>
    </source>
</reference>
<dbReference type="InterPro" id="IPR050131">
    <property type="entry name" value="Peptidase_S8_subtilisin-like"/>
</dbReference>
<name>A0AAD5SCP4_9FUNG</name>
<dbReference type="SUPFAM" id="SSF52743">
    <property type="entry name" value="Subtilisin-like"/>
    <property type="match status" value="1"/>
</dbReference>
<keyword evidence="5 7" id="KW-0720">Serine protease</keyword>
<accession>A0AAD5SCP4</accession>
<dbReference type="InterPro" id="IPR010435">
    <property type="entry name" value="C5a/SBT2-like_Fn3"/>
</dbReference>